<proteinExistence type="predicted"/>
<feature type="non-terminal residue" evidence="1">
    <location>
        <position position="75"/>
    </location>
</feature>
<name>X1NTD9_9ZZZZ</name>
<evidence type="ECO:0000313" key="1">
    <source>
        <dbReference type="EMBL" id="GAI47317.1"/>
    </source>
</evidence>
<gene>
    <name evidence="1" type="ORF">S06H3_60728</name>
</gene>
<dbReference type="AlphaFoldDB" id="X1NTD9"/>
<dbReference type="EMBL" id="BARV01039675">
    <property type="protein sequence ID" value="GAI47317.1"/>
    <property type="molecule type" value="Genomic_DNA"/>
</dbReference>
<organism evidence="1">
    <name type="scientific">marine sediment metagenome</name>
    <dbReference type="NCBI Taxonomy" id="412755"/>
    <lineage>
        <taxon>unclassified sequences</taxon>
        <taxon>metagenomes</taxon>
        <taxon>ecological metagenomes</taxon>
    </lineage>
</organism>
<sequence>MGTKLDKAIAWALDKFRDIYWADMLKWEDEGRHPEARPWWSKVDIREMCEYPDSHPWPPLGRALHAELGLIHRHL</sequence>
<protein>
    <submittedName>
        <fullName evidence="1">Uncharacterized protein</fullName>
    </submittedName>
</protein>
<reference evidence="1" key="1">
    <citation type="journal article" date="2014" name="Front. Microbiol.">
        <title>High frequency of phylogenetically diverse reductive dehalogenase-homologous genes in deep subseafloor sedimentary metagenomes.</title>
        <authorList>
            <person name="Kawai M."/>
            <person name="Futagami T."/>
            <person name="Toyoda A."/>
            <person name="Takaki Y."/>
            <person name="Nishi S."/>
            <person name="Hori S."/>
            <person name="Arai W."/>
            <person name="Tsubouchi T."/>
            <person name="Morono Y."/>
            <person name="Uchiyama I."/>
            <person name="Ito T."/>
            <person name="Fujiyama A."/>
            <person name="Inagaki F."/>
            <person name="Takami H."/>
        </authorList>
    </citation>
    <scope>NUCLEOTIDE SEQUENCE</scope>
    <source>
        <strain evidence="1">Expedition CK06-06</strain>
    </source>
</reference>
<comment type="caution">
    <text evidence="1">The sequence shown here is derived from an EMBL/GenBank/DDBJ whole genome shotgun (WGS) entry which is preliminary data.</text>
</comment>
<accession>X1NTD9</accession>